<feature type="transmembrane region" description="Helical" evidence="1">
    <location>
        <begin position="138"/>
        <end position="158"/>
    </location>
</feature>
<feature type="transmembrane region" description="Helical" evidence="1">
    <location>
        <begin position="85"/>
        <end position="102"/>
    </location>
</feature>
<name>A0ABV5C8E2_9BACL</name>
<comment type="caution">
    <text evidence="2">The sequence shown here is derived from an EMBL/GenBank/DDBJ whole genome shotgun (WGS) entry which is preliminary data.</text>
</comment>
<feature type="transmembrane region" description="Helical" evidence="1">
    <location>
        <begin position="52"/>
        <end position="73"/>
    </location>
</feature>
<dbReference type="RefSeq" id="WP_375522709.1">
    <property type="nucleotide sequence ID" value="NZ_JBHIRY010000042.1"/>
</dbReference>
<organism evidence="2 3">
    <name type="scientific">Paenibacillus medicaginis</name>
    <dbReference type="NCBI Taxonomy" id="1470560"/>
    <lineage>
        <taxon>Bacteria</taxon>
        <taxon>Bacillati</taxon>
        <taxon>Bacillota</taxon>
        <taxon>Bacilli</taxon>
        <taxon>Bacillales</taxon>
        <taxon>Paenibacillaceae</taxon>
        <taxon>Paenibacillus</taxon>
    </lineage>
</organism>
<dbReference type="EMBL" id="JBHIRY010000042">
    <property type="protein sequence ID" value="MFB5763706.1"/>
    <property type="molecule type" value="Genomic_DNA"/>
</dbReference>
<proteinExistence type="predicted"/>
<dbReference type="Pfam" id="PF14808">
    <property type="entry name" value="TMEM164"/>
    <property type="match status" value="1"/>
</dbReference>
<protein>
    <submittedName>
        <fullName evidence="2">TIGR02206 family membrane protein</fullName>
    </submittedName>
</protein>
<feature type="transmembrane region" description="Helical" evidence="1">
    <location>
        <begin position="107"/>
        <end position="126"/>
    </location>
</feature>
<dbReference type="NCBIfam" id="TIGR02206">
    <property type="entry name" value="intg_mem_TP0381"/>
    <property type="match status" value="1"/>
</dbReference>
<evidence type="ECO:0000313" key="2">
    <source>
        <dbReference type="EMBL" id="MFB5763706.1"/>
    </source>
</evidence>
<feature type="transmembrane region" description="Helical" evidence="1">
    <location>
        <begin position="170"/>
        <end position="194"/>
    </location>
</feature>
<gene>
    <name evidence="2" type="ORF">ACE5LO_25340</name>
</gene>
<sequence length="252" mass="28777">MREQPSWLDAQSGEIFQAFSPPHLVCIGIIAAVVWLLFILRHRIRSRTGLRTLLRWMLAAILLASEVCLHLWYIHQQVWDASRTLPLELCSITLLLSIVMLATRSRLLYQLLFFAGIAGALQAALTPNLAYEFPHFRYIQFFVAHGVIILASLYMTWVEGYRPTWKSVGLAMLFLNVCALVVWIADVLLDANYMFLRGKPDTPSLLDVLGPYPYYIIVEEAVAFVFFSCMLLLFRLLSGKRESISEEVTTCE</sequence>
<keyword evidence="1" id="KW-1133">Transmembrane helix</keyword>
<keyword evidence="3" id="KW-1185">Reference proteome</keyword>
<feature type="transmembrane region" description="Helical" evidence="1">
    <location>
        <begin position="20"/>
        <end position="40"/>
    </location>
</feature>
<accession>A0ABV5C8E2</accession>
<keyword evidence="1" id="KW-0812">Transmembrane</keyword>
<dbReference type="InterPro" id="IPR011737">
    <property type="entry name" value="CHP02206_TP0381"/>
</dbReference>
<feature type="transmembrane region" description="Helical" evidence="1">
    <location>
        <begin position="214"/>
        <end position="234"/>
    </location>
</feature>
<evidence type="ECO:0000313" key="3">
    <source>
        <dbReference type="Proteomes" id="UP001580430"/>
    </source>
</evidence>
<keyword evidence="1" id="KW-0472">Membrane</keyword>
<evidence type="ECO:0000256" key="1">
    <source>
        <dbReference type="SAM" id="Phobius"/>
    </source>
</evidence>
<dbReference type="Proteomes" id="UP001580430">
    <property type="component" value="Unassembled WGS sequence"/>
</dbReference>
<reference evidence="2 3" key="1">
    <citation type="submission" date="2024-09" db="EMBL/GenBank/DDBJ databases">
        <title>Paenibacillus zeirhizospherea sp. nov., isolated from surface of the maize (Zea mays) roots in a horticulture field, Hungary.</title>
        <authorList>
            <person name="Marton D."/>
            <person name="Farkas M."/>
            <person name="Bedics A."/>
            <person name="Toth E."/>
            <person name="Tancsics A."/>
            <person name="Boka K."/>
            <person name="Marati G."/>
            <person name="Kriszt B."/>
            <person name="Cserhati M."/>
        </authorList>
    </citation>
    <scope>NUCLEOTIDE SEQUENCE [LARGE SCALE GENOMIC DNA]</scope>
    <source>
        <strain evidence="2 3">JCM 18446</strain>
    </source>
</reference>